<dbReference type="InterPro" id="IPR051604">
    <property type="entry name" value="Ergot_Alk_Oxidoreductase"/>
</dbReference>
<dbReference type="PANTHER" id="PTHR43162:SF1">
    <property type="entry name" value="PRESTALK A DIFFERENTIATION PROTEIN A"/>
    <property type="match status" value="1"/>
</dbReference>
<dbReference type="RefSeq" id="WP_206561038.1">
    <property type="nucleotide sequence ID" value="NZ_JAFKCZ010000009.1"/>
</dbReference>
<evidence type="ECO:0000313" key="2">
    <source>
        <dbReference type="EMBL" id="MBN7797588.1"/>
    </source>
</evidence>
<feature type="domain" description="NmrA-like" evidence="1">
    <location>
        <begin position="3"/>
        <end position="240"/>
    </location>
</feature>
<dbReference type="InterPro" id="IPR036291">
    <property type="entry name" value="NAD(P)-bd_dom_sf"/>
</dbReference>
<protein>
    <submittedName>
        <fullName evidence="2">NmrA family NAD(P)-binding protein</fullName>
    </submittedName>
</protein>
<keyword evidence="3" id="KW-1185">Reference proteome</keyword>
<dbReference type="SUPFAM" id="SSF51735">
    <property type="entry name" value="NAD(P)-binding Rossmann-fold domains"/>
    <property type="match status" value="1"/>
</dbReference>
<reference evidence="2" key="1">
    <citation type="submission" date="2021-02" db="EMBL/GenBank/DDBJ databases">
        <title>PHA producing bacteria isolated from coastal sediment in Guangdong, Shenzhen.</title>
        <authorList>
            <person name="Zheng W."/>
            <person name="Yu S."/>
            <person name="Huang Y."/>
        </authorList>
    </citation>
    <scope>NUCLEOTIDE SEQUENCE</scope>
    <source>
        <strain evidence="2">TN14-10</strain>
    </source>
</reference>
<name>A0A939DG15_9GAMM</name>
<accession>A0A939DG15</accession>
<dbReference type="PANTHER" id="PTHR43162">
    <property type="match status" value="1"/>
</dbReference>
<evidence type="ECO:0000259" key="1">
    <source>
        <dbReference type="Pfam" id="PF05368"/>
    </source>
</evidence>
<gene>
    <name evidence="2" type="ORF">JYP50_13340</name>
</gene>
<organism evidence="2 3">
    <name type="scientific">Parahaliea mediterranea</name>
    <dbReference type="NCBI Taxonomy" id="651086"/>
    <lineage>
        <taxon>Bacteria</taxon>
        <taxon>Pseudomonadati</taxon>
        <taxon>Pseudomonadota</taxon>
        <taxon>Gammaproteobacteria</taxon>
        <taxon>Cellvibrionales</taxon>
        <taxon>Halieaceae</taxon>
        <taxon>Parahaliea</taxon>
    </lineage>
</organism>
<comment type="caution">
    <text evidence="2">The sequence shown here is derived from an EMBL/GenBank/DDBJ whole genome shotgun (WGS) entry which is preliminary data.</text>
</comment>
<dbReference type="InterPro" id="IPR008030">
    <property type="entry name" value="NmrA-like"/>
</dbReference>
<evidence type="ECO:0000313" key="3">
    <source>
        <dbReference type="Proteomes" id="UP000664303"/>
    </source>
</evidence>
<dbReference type="Pfam" id="PF05368">
    <property type="entry name" value="NmrA"/>
    <property type="match status" value="1"/>
</dbReference>
<dbReference type="Gene3D" id="3.90.25.10">
    <property type="entry name" value="UDP-galactose 4-epimerase, domain 1"/>
    <property type="match status" value="1"/>
</dbReference>
<proteinExistence type="predicted"/>
<dbReference type="EMBL" id="JAFKCZ010000009">
    <property type="protein sequence ID" value="MBN7797588.1"/>
    <property type="molecule type" value="Genomic_DNA"/>
</dbReference>
<sequence>MLKIVVFGASGNVGSHLCRTLSEAPGVSLRLLSSSEWGVAELSRQFPDAEVELTDLADGGKISHSIRGAERVFVMYPDFALDEEASTVAMIEAVRQEASIRQVVRLLGVVPEVEAANIPSAFRQYPAMPCWVHWRGRQLWRDSGLPVTFVNPWAWYMQSLLWLVGRGVVEENVFCLPHDHTLPYIDTRDIADVAAHVLTADTAVFLGEELGLTGHRDDCFSFAQLAQQMSSHLGRDIRYSGDSELFIRLHGEAAVPLLQYVAWERDQDLDYRMHTDTVRELLRRDPRRMEDWIIENRMQLSR</sequence>
<dbReference type="AlphaFoldDB" id="A0A939DG15"/>
<dbReference type="Proteomes" id="UP000664303">
    <property type="component" value="Unassembled WGS sequence"/>
</dbReference>
<dbReference type="Gene3D" id="3.40.50.720">
    <property type="entry name" value="NAD(P)-binding Rossmann-like Domain"/>
    <property type="match status" value="1"/>
</dbReference>